<comment type="caution">
    <text evidence="2">The sequence shown here is derived from an EMBL/GenBank/DDBJ whole genome shotgun (WGS) entry which is preliminary data.</text>
</comment>
<evidence type="ECO:0000313" key="2">
    <source>
        <dbReference type="EMBL" id="KAK4113240.1"/>
    </source>
</evidence>
<evidence type="ECO:0000313" key="3">
    <source>
        <dbReference type="Proteomes" id="UP001302812"/>
    </source>
</evidence>
<dbReference type="Proteomes" id="UP001302812">
    <property type="component" value="Unassembled WGS sequence"/>
</dbReference>
<dbReference type="AlphaFoldDB" id="A0AAN6YSZ9"/>
<evidence type="ECO:0000256" key="1">
    <source>
        <dbReference type="SAM" id="SignalP"/>
    </source>
</evidence>
<name>A0AAN6YSZ9_9PEZI</name>
<organism evidence="2 3">
    <name type="scientific">Canariomyces notabilis</name>
    <dbReference type="NCBI Taxonomy" id="2074819"/>
    <lineage>
        <taxon>Eukaryota</taxon>
        <taxon>Fungi</taxon>
        <taxon>Dikarya</taxon>
        <taxon>Ascomycota</taxon>
        <taxon>Pezizomycotina</taxon>
        <taxon>Sordariomycetes</taxon>
        <taxon>Sordariomycetidae</taxon>
        <taxon>Sordariales</taxon>
        <taxon>Chaetomiaceae</taxon>
        <taxon>Canariomyces</taxon>
    </lineage>
</organism>
<feature type="chain" id="PRO_5042982350" evidence="1">
    <location>
        <begin position="24"/>
        <end position="161"/>
    </location>
</feature>
<keyword evidence="1" id="KW-0732">Signal</keyword>
<dbReference type="RefSeq" id="XP_064670810.1">
    <property type="nucleotide sequence ID" value="XM_064810446.1"/>
</dbReference>
<sequence length="161" mass="17745">MATMDFTTKPLTLALLTVTYVDSGTCLDPSARSTALPNCGWRPRWSCGHRWTEQTPNQPDSTHLSAAHHDRSDFKFTTTGVIQEAIICRFREKLIHVTWSLCHGHGKPGIRNEDTAMHLASPLQQTGSSGAETFGRSPPDHHIDASTIGTFDSPLKLSYCP</sequence>
<reference evidence="2" key="1">
    <citation type="journal article" date="2023" name="Mol. Phylogenet. Evol.">
        <title>Genome-scale phylogeny and comparative genomics of the fungal order Sordariales.</title>
        <authorList>
            <person name="Hensen N."/>
            <person name="Bonometti L."/>
            <person name="Westerberg I."/>
            <person name="Brannstrom I.O."/>
            <person name="Guillou S."/>
            <person name="Cros-Aarteil S."/>
            <person name="Calhoun S."/>
            <person name="Haridas S."/>
            <person name="Kuo A."/>
            <person name="Mondo S."/>
            <person name="Pangilinan J."/>
            <person name="Riley R."/>
            <person name="LaButti K."/>
            <person name="Andreopoulos B."/>
            <person name="Lipzen A."/>
            <person name="Chen C."/>
            <person name="Yan M."/>
            <person name="Daum C."/>
            <person name="Ng V."/>
            <person name="Clum A."/>
            <person name="Steindorff A."/>
            <person name="Ohm R.A."/>
            <person name="Martin F."/>
            <person name="Silar P."/>
            <person name="Natvig D.O."/>
            <person name="Lalanne C."/>
            <person name="Gautier V."/>
            <person name="Ament-Velasquez S.L."/>
            <person name="Kruys A."/>
            <person name="Hutchinson M.I."/>
            <person name="Powell A.J."/>
            <person name="Barry K."/>
            <person name="Miller A.N."/>
            <person name="Grigoriev I.V."/>
            <person name="Debuchy R."/>
            <person name="Gladieux P."/>
            <person name="Hiltunen Thoren M."/>
            <person name="Johannesson H."/>
        </authorList>
    </citation>
    <scope>NUCLEOTIDE SEQUENCE</scope>
    <source>
        <strain evidence="2">CBS 508.74</strain>
    </source>
</reference>
<dbReference type="GeneID" id="89934571"/>
<accession>A0AAN6YSZ9</accession>
<proteinExistence type="predicted"/>
<reference evidence="2" key="2">
    <citation type="submission" date="2023-05" db="EMBL/GenBank/DDBJ databases">
        <authorList>
            <consortium name="Lawrence Berkeley National Laboratory"/>
            <person name="Steindorff A."/>
            <person name="Hensen N."/>
            <person name="Bonometti L."/>
            <person name="Westerberg I."/>
            <person name="Brannstrom I.O."/>
            <person name="Guillou S."/>
            <person name="Cros-Aarteil S."/>
            <person name="Calhoun S."/>
            <person name="Haridas S."/>
            <person name="Kuo A."/>
            <person name="Mondo S."/>
            <person name="Pangilinan J."/>
            <person name="Riley R."/>
            <person name="Labutti K."/>
            <person name="Andreopoulos B."/>
            <person name="Lipzen A."/>
            <person name="Chen C."/>
            <person name="Yanf M."/>
            <person name="Daum C."/>
            <person name="Ng V."/>
            <person name="Clum A."/>
            <person name="Ohm R."/>
            <person name="Martin F."/>
            <person name="Silar P."/>
            <person name="Natvig D."/>
            <person name="Lalanne C."/>
            <person name="Gautier V."/>
            <person name="Ament-Velasquez S.L."/>
            <person name="Kruys A."/>
            <person name="Hutchinson M.I."/>
            <person name="Powell A.J."/>
            <person name="Barry K."/>
            <person name="Miller A.N."/>
            <person name="Grigoriev I.V."/>
            <person name="Debuchy R."/>
            <person name="Gladieux P."/>
            <person name="Thoren M.H."/>
            <person name="Johannesson H."/>
        </authorList>
    </citation>
    <scope>NUCLEOTIDE SEQUENCE</scope>
    <source>
        <strain evidence="2">CBS 508.74</strain>
    </source>
</reference>
<keyword evidence="3" id="KW-1185">Reference proteome</keyword>
<gene>
    <name evidence="2" type="ORF">N656DRAFT_649782</name>
</gene>
<feature type="signal peptide" evidence="1">
    <location>
        <begin position="1"/>
        <end position="23"/>
    </location>
</feature>
<dbReference type="EMBL" id="MU853340">
    <property type="protein sequence ID" value="KAK4113240.1"/>
    <property type="molecule type" value="Genomic_DNA"/>
</dbReference>
<protein>
    <submittedName>
        <fullName evidence="2">Uncharacterized protein</fullName>
    </submittedName>
</protein>